<organism evidence="2 3">
    <name type="scientific">Dactylonectria estremocensis</name>
    <dbReference type="NCBI Taxonomy" id="1079267"/>
    <lineage>
        <taxon>Eukaryota</taxon>
        <taxon>Fungi</taxon>
        <taxon>Dikarya</taxon>
        <taxon>Ascomycota</taxon>
        <taxon>Pezizomycotina</taxon>
        <taxon>Sordariomycetes</taxon>
        <taxon>Hypocreomycetidae</taxon>
        <taxon>Hypocreales</taxon>
        <taxon>Nectriaceae</taxon>
        <taxon>Dactylonectria</taxon>
    </lineage>
</organism>
<dbReference type="EMBL" id="JAGMUU010000003">
    <property type="protein sequence ID" value="KAH7157554.1"/>
    <property type="molecule type" value="Genomic_DNA"/>
</dbReference>
<proteinExistence type="predicted"/>
<keyword evidence="3" id="KW-1185">Reference proteome</keyword>
<name>A0A9P9FBB3_9HYPO</name>
<accession>A0A9P9FBB3</accession>
<reference evidence="2" key="1">
    <citation type="journal article" date="2021" name="Nat. Commun.">
        <title>Genetic determinants of endophytism in the Arabidopsis root mycobiome.</title>
        <authorList>
            <person name="Mesny F."/>
            <person name="Miyauchi S."/>
            <person name="Thiergart T."/>
            <person name="Pickel B."/>
            <person name="Atanasova L."/>
            <person name="Karlsson M."/>
            <person name="Huettel B."/>
            <person name="Barry K.W."/>
            <person name="Haridas S."/>
            <person name="Chen C."/>
            <person name="Bauer D."/>
            <person name="Andreopoulos W."/>
            <person name="Pangilinan J."/>
            <person name="LaButti K."/>
            <person name="Riley R."/>
            <person name="Lipzen A."/>
            <person name="Clum A."/>
            <person name="Drula E."/>
            <person name="Henrissat B."/>
            <person name="Kohler A."/>
            <person name="Grigoriev I.V."/>
            <person name="Martin F.M."/>
            <person name="Hacquard S."/>
        </authorList>
    </citation>
    <scope>NUCLEOTIDE SEQUENCE</scope>
    <source>
        <strain evidence="2">MPI-CAGE-AT-0021</strain>
    </source>
</reference>
<evidence type="ECO:0000313" key="2">
    <source>
        <dbReference type="EMBL" id="KAH7157554.1"/>
    </source>
</evidence>
<dbReference type="AlphaFoldDB" id="A0A9P9FBB3"/>
<gene>
    <name evidence="2" type="ORF">B0J13DRAFT_172816</name>
</gene>
<comment type="caution">
    <text evidence="2">The sequence shown here is derived from an EMBL/GenBank/DDBJ whole genome shotgun (WGS) entry which is preliminary data.</text>
</comment>
<feature type="region of interest" description="Disordered" evidence="1">
    <location>
        <begin position="108"/>
        <end position="147"/>
    </location>
</feature>
<protein>
    <submittedName>
        <fullName evidence="2">Uncharacterized protein</fullName>
    </submittedName>
</protein>
<sequence>MPCKQSENSAPHYQVYWTWGNTQTVRRRECKSGSVWSFESLRLSPSPSLLSCHGPTGVEACLAASPANPTWPGVFGHPKAICPIRTNLKQVVVMIIPRSARPNLLILRNRNRNSDSQEQEPFRPGPGVCTHSMSQLSQPSSSGGFGTLANPQPGNLDMPMKPATPNSSVNDVIVRHARSSCPLLAPRSLVLAISRSGRLAENARNHVYHLTPEVFCLKFPDQQSFQ</sequence>
<feature type="compositionally biased region" description="Low complexity" evidence="1">
    <location>
        <begin position="132"/>
        <end position="142"/>
    </location>
</feature>
<evidence type="ECO:0000313" key="3">
    <source>
        <dbReference type="Proteomes" id="UP000717696"/>
    </source>
</evidence>
<dbReference type="Proteomes" id="UP000717696">
    <property type="component" value="Unassembled WGS sequence"/>
</dbReference>
<evidence type="ECO:0000256" key="1">
    <source>
        <dbReference type="SAM" id="MobiDB-lite"/>
    </source>
</evidence>